<protein>
    <recommendedName>
        <fullName evidence="9">60S ribosomal protein L3</fullName>
    </recommendedName>
</protein>
<dbReference type="GO" id="GO:0022625">
    <property type="term" value="C:cytosolic large ribosomal subunit"/>
    <property type="evidence" value="ECO:0007669"/>
    <property type="project" value="TreeGrafter"/>
</dbReference>
<comment type="subunit">
    <text evidence="10">Component of the large ribosomal subunit. Interacts with DHX33.</text>
</comment>
<dbReference type="Pfam" id="PF00297">
    <property type="entry name" value="Ribosomal_L3"/>
    <property type="match status" value="1"/>
</dbReference>
<evidence type="ECO:0000256" key="8">
    <source>
        <dbReference type="ARBA" id="ARBA00034092"/>
    </source>
</evidence>
<dbReference type="GO" id="GO:0003723">
    <property type="term" value="F:RNA binding"/>
    <property type="evidence" value="ECO:0007669"/>
    <property type="project" value="TreeGrafter"/>
</dbReference>
<dbReference type="PANTHER" id="PTHR11363:SF4">
    <property type="entry name" value="LARGE RIBOSOMAL SUBUNIT PROTEIN UL3"/>
    <property type="match status" value="1"/>
</dbReference>
<keyword evidence="12" id="KW-1185">Reference proteome</keyword>
<evidence type="ECO:0000256" key="4">
    <source>
        <dbReference type="ARBA" id="ARBA00022843"/>
    </source>
</evidence>
<dbReference type="InterPro" id="IPR000597">
    <property type="entry name" value="Ribosomal_uL3"/>
</dbReference>
<dbReference type="SUPFAM" id="SSF50447">
    <property type="entry name" value="Translation proteins"/>
    <property type="match status" value="1"/>
</dbReference>
<reference evidence="11" key="2">
    <citation type="submission" date="2025-08" db="UniProtKB">
        <authorList>
            <consortium name="Ensembl"/>
        </authorList>
    </citation>
    <scope>IDENTIFICATION</scope>
</reference>
<evidence type="ECO:0000256" key="10">
    <source>
        <dbReference type="ARBA" id="ARBA00046482"/>
    </source>
</evidence>
<keyword evidence="2" id="KW-0488">Methylation</keyword>
<evidence type="ECO:0000256" key="5">
    <source>
        <dbReference type="ARBA" id="ARBA00022980"/>
    </source>
</evidence>
<dbReference type="InterPro" id="IPR009000">
    <property type="entry name" value="Transl_B-barrel_sf"/>
</dbReference>
<keyword evidence="6" id="KW-0007">Acetylation</keyword>
<dbReference type="Proteomes" id="UP000694547">
    <property type="component" value="Chromosome 15"/>
</dbReference>
<dbReference type="GeneTree" id="ENSGT00390000017606"/>
<dbReference type="GO" id="GO:0006412">
    <property type="term" value="P:translation"/>
    <property type="evidence" value="ECO:0007669"/>
    <property type="project" value="InterPro"/>
</dbReference>
<evidence type="ECO:0000313" key="11">
    <source>
        <dbReference type="Ensembl" id="ENSPEMP00000028896.1"/>
    </source>
</evidence>
<reference evidence="11 12" key="1">
    <citation type="submission" date="2018-10" db="EMBL/GenBank/DDBJ databases">
        <title>Improved assembly of the deer mouse Peromyscus maniculatus genome.</title>
        <authorList>
            <person name="Lassance J.-M."/>
            <person name="Hoekstra H.E."/>
        </authorList>
    </citation>
    <scope>NUCLEOTIDE SEQUENCE [LARGE SCALE GENOMIC DNA]</scope>
</reference>
<dbReference type="Gene3D" id="4.10.960.10">
    <property type="entry name" value="Ribosomal protein L3, domain 3"/>
    <property type="match status" value="1"/>
</dbReference>
<evidence type="ECO:0000256" key="1">
    <source>
        <dbReference type="ARBA" id="ARBA00006540"/>
    </source>
</evidence>
<dbReference type="PANTHER" id="PTHR11363">
    <property type="entry name" value="60S RIBOSOMAL PROTEIN L3-RELATED"/>
    <property type="match status" value="1"/>
</dbReference>
<evidence type="ECO:0000256" key="6">
    <source>
        <dbReference type="ARBA" id="ARBA00022990"/>
    </source>
</evidence>
<evidence type="ECO:0000256" key="9">
    <source>
        <dbReference type="ARBA" id="ARBA00035354"/>
    </source>
</evidence>
<evidence type="ECO:0000313" key="12">
    <source>
        <dbReference type="Proteomes" id="UP000694547"/>
    </source>
</evidence>
<dbReference type="FunFam" id="3.30.1430.10:FF:000003">
    <property type="entry name" value="Ribosomal protein"/>
    <property type="match status" value="1"/>
</dbReference>
<proteinExistence type="inferred from homology"/>
<keyword evidence="5" id="KW-0689">Ribosomal protein</keyword>
<evidence type="ECO:0000256" key="3">
    <source>
        <dbReference type="ARBA" id="ARBA00022499"/>
    </source>
</evidence>
<sequence>MSHRKFSASRHGSLGFLPRKRGSWHHGKVKSFPKGDPSKLVHLIAFLGYKAGMTHIKNVVETVTIVEIAPMEVVGIVGYVETPRGLQTFKTVFAEHISDECKRRLCKNWNKARAMEQDIQCPLTSTHHTCVHQHMHTVGVWMRIVPHRIMDLCTWSPVDGSAWGNSWKFYRMEPYWRKHGHWGWALRGYSLVSHPVCSLWG</sequence>
<reference evidence="11" key="3">
    <citation type="submission" date="2025-09" db="UniProtKB">
        <authorList>
            <consortium name="Ensembl"/>
        </authorList>
    </citation>
    <scope>IDENTIFICATION</scope>
</reference>
<comment type="function">
    <text evidence="8">Component of the large ribosomal subunit. The ribosome is a large ribonucleoprotein complex responsible for the synthesis of proteins in the cell.</text>
</comment>
<evidence type="ECO:0000256" key="7">
    <source>
        <dbReference type="ARBA" id="ARBA00023274"/>
    </source>
</evidence>
<dbReference type="InterPro" id="IPR045077">
    <property type="entry name" value="L3_arc_euk"/>
</dbReference>
<dbReference type="Ensembl" id="ENSPEMT00000040409.1">
    <property type="protein sequence ID" value="ENSPEMP00000028896.1"/>
    <property type="gene ID" value="ENSPEMG00000025781.1"/>
</dbReference>
<name>A0A8C8UBH7_PERMB</name>
<keyword evidence="3" id="KW-1017">Isopeptide bond</keyword>
<accession>A0A8C8UBH7</accession>
<organism evidence="11 12">
    <name type="scientific">Peromyscus maniculatus bairdii</name>
    <name type="common">Prairie deer mouse</name>
    <dbReference type="NCBI Taxonomy" id="230844"/>
    <lineage>
        <taxon>Eukaryota</taxon>
        <taxon>Metazoa</taxon>
        <taxon>Chordata</taxon>
        <taxon>Craniata</taxon>
        <taxon>Vertebrata</taxon>
        <taxon>Euteleostomi</taxon>
        <taxon>Mammalia</taxon>
        <taxon>Eutheria</taxon>
        <taxon>Euarchontoglires</taxon>
        <taxon>Glires</taxon>
        <taxon>Rodentia</taxon>
        <taxon>Myomorpha</taxon>
        <taxon>Muroidea</taxon>
        <taxon>Cricetidae</taxon>
        <taxon>Neotominae</taxon>
        <taxon>Peromyscus</taxon>
    </lineage>
</organism>
<comment type="similarity">
    <text evidence="1">Belongs to the universal ribosomal protein uL3 family.</text>
</comment>
<dbReference type="AlphaFoldDB" id="A0A8C8UBH7"/>
<dbReference type="InterPro" id="IPR044892">
    <property type="entry name" value="Ribosomal_L3_dom_3_arc_sf"/>
</dbReference>
<keyword evidence="7" id="KW-0687">Ribonucleoprotein</keyword>
<evidence type="ECO:0000256" key="2">
    <source>
        <dbReference type="ARBA" id="ARBA00022481"/>
    </source>
</evidence>
<dbReference type="GO" id="GO:0003735">
    <property type="term" value="F:structural constituent of ribosome"/>
    <property type="evidence" value="ECO:0007669"/>
    <property type="project" value="InterPro"/>
</dbReference>
<keyword evidence="4" id="KW-0832">Ubl conjugation</keyword>
<dbReference type="Gene3D" id="3.30.1430.10">
    <property type="match status" value="1"/>
</dbReference>